<organism evidence="1 2">
    <name type="scientific">Mediterraneibacter gnavus</name>
    <name type="common">Ruminococcus gnavus</name>
    <dbReference type="NCBI Taxonomy" id="33038"/>
    <lineage>
        <taxon>Bacteria</taxon>
        <taxon>Bacillati</taxon>
        <taxon>Bacillota</taxon>
        <taxon>Clostridia</taxon>
        <taxon>Lachnospirales</taxon>
        <taxon>Lachnospiraceae</taxon>
        <taxon>Mediterraneibacter</taxon>
    </lineage>
</organism>
<proteinExistence type="predicted"/>
<sequence length="106" mass="11933">MVLFLYFKNRRENMTENEVEVKLAEHGKEIGSLKHRMKEAEDVVNVVHQLAQEMVGLTKEVGFMNQTLVQLTAKVTHLEQTPAKRWDGVVTTLIGAVIGAVVAIYL</sequence>
<evidence type="ECO:0000313" key="1">
    <source>
        <dbReference type="EMBL" id="PLT68488.1"/>
    </source>
</evidence>
<evidence type="ECO:0008006" key="3">
    <source>
        <dbReference type="Google" id="ProtNLM"/>
    </source>
</evidence>
<comment type="caution">
    <text evidence="1">The sequence shown here is derived from an EMBL/GenBank/DDBJ whole genome shotgun (WGS) entry which is preliminary data.</text>
</comment>
<reference evidence="1 2" key="1">
    <citation type="journal article" date="2017" name="Genome Med.">
        <title>A novel Ruminococcus gnavus clade enriched in inflammatory bowel disease patients.</title>
        <authorList>
            <person name="Hall A.B."/>
            <person name="Yassour M."/>
            <person name="Sauk J."/>
            <person name="Garner A."/>
            <person name="Jiang X."/>
            <person name="Arthur T."/>
            <person name="Lagoudas G.K."/>
            <person name="Vatanen T."/>
            <person name="Fornelos N."/>
            <person name="Wilson R."/>
            <person name="Bertha M."/>
            <person name="Cohen M."/>
            <person name="Garber J."/>
            <person name="Khalili H."/>
            <person name="Gevers D."/>
            <person name="Ananthakrishnan A.N."/>
            <person name="Kugathasan S."/>
            <person name="Lander E.S."/>
            <person name="Blainey P."/>
            <person name="Vlamakis H."/>
            <person name="Xavier R.J."/>
            <person name="Huttenhower C."/>
        </authorList>
    </citation>
    <scope>NUCLEOTIDE SEQUENCE [LARGE SCALE GENOMIC DNA]</scope>
    <source>
        <strain evidence="1 2">RJX1125</strain>
    </source>
</reference>
<name>A0A2N5P051_MEDGN</name>
<evidence type="ECO:0000313" key="2">
    <source>
        <dbReference type="Proteomes" id="UP000235093"/>
    </source>
</evidence>
<gene>
    <name evidence="1" type="ORF">CDL23_15940</name>
</gene>
<dbReference type="EMBL" id="NIHT01000070">
    <property type="protein sequence ID" value="PLT68488.1"/>
    <property type="molecule type" value="Genomic_DNA"/>
</dbReference>
<protein>
    <recommendedName>
        <fullName evidence="3">Hemolysin XhlA</fullName>
    </recommendedName>
</protein>
<accession>A0A2N5P051</accession>
<dbReference type="Proteomes" id="UP000235093">
    <property type="component" value="Unassembled WGS sequence"/>
</dbReference>
<dbReference type="AlphaFoldDB" id="A0A2N5P051"/>